<dbReference type="Gene3D" id="3.30.1380.10">
    <property type="match status" value="1"/>
</dbReference>
<comment type="caution">
    <text evidence="4">The sequence shown here is derived from an EMBL/GenBank/DDBJ whole genome shotgun (WGS) entry which is preliminary data.</text>
</comment>
<dbReference type="PANTHER" id="PTHR34385:SF1">
    <property type="entry name" value="PEPTIDOGLYCAN L-ALANYL-D-GLUTAMATE ENDOPEPTIDASE CWLK"/>
    <property type="match status" value="1"/>
</dbReference>
<sequence>MMPAGSRSWGQSMASSLFRKLALAAACIALPFWSHVTAEEAPVVDEVAQSEQADEPKEPPEPIAEPASAGGDAAREPVAASVSAWMDRPQLRLPEDYPDRTRILRGDVDPYEVFWEVPESWAVRGGMYAEYDTLEAYGRMREAAARDGVHLVILSAFRSFRHQRFIWENKWQDRHERLSGVSARDIALNIMRYSAMPGTSRHHWGTEVDLNAFNNAYFDTPEGRPVYDWLQSHAAEYGFCEVYSARASGRRVGYEPERWHWSYIPTASRYLAAYVEADEAAPHGFAGDEAVPDIEWLSEFVLGINPDCLWDASQAGDGRSLPAPLILSKVDEAAERSAPDEQPLLDGGQCIPEGWTHDILLRWKESGFPLTEGEGAAGYLAMLEHCLADPNPDIRDGIAYEGISGILRSEHAEEAELRELRQSLLARLADTESDPLGFSRPFAALALAEVARTDRTSPWMSQGERRTLLAAGADYTANVRDYRGFVEGEGWRHGVAHGADLLMQLSLNPEIGEGEAFMIAKAVFDAIGAIEAPVFSFEEPQRLARPILFLVQRGLLTEEQIAIWMEVLADPAPHDSWQDALQDDEAAARRENIRAFATILLETAQSREARDLDAVVTGAEHLLNRVP</sequence>
<evidence type="ECO:0000259" key="3">
    <source>
        <dbReference type="Pfam" id="PF02557"/>
    </source>
</evidence>
<name>A0A399R8N3_9PROT</name>
<evidence type="ECO:0000256" key="2">
    <source>
        <dbReference type="SAM" id="SignalP"/>
    </source>
</evidence>
<feature type="domain" description="D-alanyl-D-alanine carboxypeptidase-like core" evidence="3">
    <location>
        <begin position="132"/>
        <end position="265"/>
    </location>
</feature>
<proteinExistence type="predicted"/>
<feature type="region of interest" description="Disordered" evidence="1">
    <location>
        <begin position="44"/>
        <end position="73"/>
    </location>
</feature>
<reference evidence="4 5" key="1">
    <citation type="submission" date="2018-08" db="EMBL/GenBank/DDBJ databases">
        <title>Henriciella mobilis sp. nov., isolated from seawater.</title>
        <authorList>
            <person name="Cheng H."/>
            <person name="Wu Y.-H."/>
            <person name="Xu X.-W."/>
            <person name="Guo L.-L."/>
        </authorList>
    </citation>
    <scope>NUCLEOTIDE SEQUENCE [LARGE SCALE GENOMIC DNA]</scope>
    <source>
        <strain evidence="4 5">CCUG66934</strain>
    </source>
</reference>
<dbReference type="Pfam" id="PF02557">
    <property type="entry name" value="VanY"/>
    <property type="match status" value="1"/>
</dbReference>
<dbReference type="InterPro" id="IPR052179">
    <property type="entry name" value="DD-CPase-like"/>
</dbReference>
<keyword evidence="2" id="KW-0732">Signal</keyword>
<feature type="signal peptide" evidence="2">
    <location>
        <begin position="1"/>
        <end position="38"/>
    </location>
</feature>
<keyword evidence="5" id="KW-1185">Reference proteome</keyword>
<dbReference type="EMBL" id="QWGB01000004">
    <property type="protein sequence ID" value="RIJ25869.1"/>
    <property type="molecule type" value="Genomic_DNA"/>
</dbReference>
<dbReference type="PANTHER" id="PTHR34385">
    <property type="entry name" value="D-ALANYL-D-ALANINE CARBOXYPEPTIDASE"/>
    <property type="match status" value="1"/>
</dbReference>
<dbReference type="InterPro" id="IPR009045">
    <property type="entry name" value="Zn_M74/Hedgehog-like"/>
</dbReference>
<dbReference type="GO" id="GO:0006508">
    <property type="term" value="P:proteolysis"/>
    <property type="evidence" value="ECO:0007669"/>
    <property type="project" value="InterPro"/>
</dbReference>
<dbReference type="AlphaFoldDB" id="A0A399R8N3"/>
<dbReference type="SUPFAM" id="SSF55166">
    <property type="entry name" value="Hedgehog/DD-peptidase"/>
    <property type="match status" value="1"/>
</dbReference>
<evidence type="ECO:0000313" key="5">
    <source>
        <dbReference type="Proteomes" id="UP000265431"/>
    </source>
</evidence>
<protein>
    <submittedName>
        <fullName evidence="4">DUF2785 domain-containing protein</fullName>
    </submittedName>
</protein>
<dbReference type="Proteomes" id="UP000265431">
    <property type="component" value="Unassembled WGS sequence"/>
</dbReference>
<dbReference type="Pfam" id="PF10978">
    <property type="entry name" value="DUF2785"/>
    <property type="match status" value="1"/>
</dbReference>
<feature type="chain" id="PRO_5017252199" evidence="2">
    <location>
        <begin position="39"/>
        <end position="627"/>
    </location>
</feature>
<dbReference type="InterPro" id="IPR003709">
    <property type="entry name" value="VanY-like_core_dom"/>
</dbReference>
<gene>
    <name evidence="4" type="ORF">D1224_01755</name>
</gene>
<organism evidence="4 5">
    <name type="scientific">Henriciella barbarensis</name>
    <dbReference type="NCBI Taxonomy" id="86342"/>
    <lineage>
        <taxon>Bacteria</taxon>
        <taxon>Pseudomonadati</taxon>
        <taxon>Pseudomonadota</taxon>
        <taxon>Alphaproteobacteria</taxon>
        <taxon>Hyphomonadales</taxon>
        <taxon>Hyphomonadaceae</taxon>
        <taxon>Henriciella</taxon>
    </lineage>
</organism>
<accession>A0A399R8N3</accession>
<dbReference type="GO" id="GO:0008233">
    <property type="term" value="F:peptidase activity"/>
    <property type="evidence" value="ECO:0007669"/>
    <property type="project" value="InterPro"/>
</dbReference>
<evidence type="ECO:0000256" key="1">
    <source>
        <dbReference type="SAM" id="MobiDB-lite"/>
    </source>
</evidence>
<evidence type="ECO:0000313" key="4">
    <source>
        <dbReference type="EMBL" id="RIJ25869.1"/>
    </source>
</evidence>
<dbReference type="CDD" id="cd14847">
    <property type="entry name" value="DD-carboxypeptidase_like"/>
    <property type="match status" value="1"/>
</dbReference>
<dbReference type="InterPro" id="IPR021247">
    <property type="entry name" value="DUF2785"/>
</dbReference>